<dbReference type="Proteomes" id="UP000193648">
    <property type="component" value="Unassembled WGS sequence"/>
</dbReference>
<gene>
    <name evidence="2" type="ORF">BCR41DRAFT_347831</name>
</gene>
<dbReference type="GeneID" id="33565016"/>
<comment type="caution">
    <text evidence="2">The sequence shown here is derived from an EMBL/GenBank/DDBJ whole genome shotgun (WGS) entry which is preliminary data.</text>
</comment>
<evidence type="ECO:0000313" key="3">
    <source>
        <dbReference type="Proteomes" id="UP000193648"/>
    </source>
</evidence>
<keyword evidence="3" id="KW-1185">Reference proteome</keyword>
<organism evidence="2 3">
    <name type="scientific">Lobosporangium transversale</name>
    <dbReference type="NCBI Taxonomy" id="64571"/>
    <lineage>
        <taxon>Eukaryota</taxon>
        <taxon>Fungi</taxon>
        <taxon>Fungi incertae sedis</taxon>
        <taxon>Mucoromycota</taxon>
        <taxon>Mortierellomycotina</taxon>
        <taxon>Mortierellomycetes</taxon>
        <taxon>Mortierellales</taxon>
        <taxon>Mortierellaceae</taxon>
        <taxon>Lobosporangium</taxon>
    </lineage>
</organism>
<dbReference type="InParanoid" id="A0A1Y2GZ34"/>
<dbReference type="EMBL" id="MCFF01000006">
    <property type="protein sequence ID" value="ORZ26733.1"/>
    <property type="molecule type" value="Genomic_DNA"/>
</dbReference>
<dbReference type="AlphaFoldDB" id="A0A1Y2GZ34"/>
<evidence type="ECO:0000313" key="2">
    <source>
        <dbReference type="EMBL" id="ORZ26733.1"/>
    </source>
</evidence>
<sequence length="245" mass="28015">MYSINNTSNCCDGKAARPAQQHNQALPLRNVTSVESMRQGNKRGRCETSMGSSSEDDRSLGELHFSKSAKVLFDAESGSEDDISEESESEPDCDLDVLVGRQQRIASFKKPDMSVSEKYLTLLLSMVEPGVSMIHSQQASRLQSLVEYDDIGDNTKKLYITYLRLFKKYCDQIDYGKEECSRYNVTLDKTIGFFRKVMFKRRIKKLLRVSGYKDTAITIWLPTNNKRQEVVLDLNEIPLFLYMTL</sequence>
<accession>A0A1Y2GZ34</accession>
<feature type="compositionally biased region" description="Polar residues" evidence="1">
    <location>
        <begin position="1"/>
        <end position="10"/>
    </location>
</feature>
<dbReference type="OrthoDB" id="2444427at2759"/>
<feature type="compositionally biased region" description="Polar residues" evidence="1">
    <location>
        <begin position="20"/>
        <end position="39"/>
    </location>
</feature>
<protein>
    <submittedName>
        <fullName evidence="2">Uncharacterized protein</fullName>
    </submittedName>
</protein>
<feature type="region of interest" description="Disordered" evidence="1">
    <location>
        <begin position="1"/>
        <end position="60"/>
    </location>
</feature>
<evidence type="ECO:0000256" key="1">
    <source>
        <dbReference type="SAM" id="MobiDB-lite"/>
    </source>
</evidence>
<proteinExistence type="predicted"/>
<name>A0A1Y2GZ34_9FUNG</name>
<dbReference type="RefSeq" id="XP_021884496.1">
    <property type="nucleotide sequence ID" value="XM_022023172.1"/>
</dbReference>
<reference evidence="2 3" key="1">
    <citation type="submission" date="2016-07" db="EMBL/GenBank/DDBJ databases">
        <title>Pervasive Adenine N6-methylation of Active Genes in Fungi.</title>
        <authorList>
            <consortium name="DOE Joint Genome Institute"/>
            <person name="Mondo S.J."/>
            <person name="Dannebaum R.O."/>
            <person name="Kuo R.C."/>
            <person name="Labutti K."/>
            <person name="Haridas S."/>
            <person name="Kuo A."/>
            <person name="Salamov A."/>
            <person name="Ahrendt S.R."/>
            <person name="Lipzen A."/>
            <person name="Sullivan W."/>
            <person name="Andreopoulos W.B."/>
            <person name="Clum A."/>
            <person name="Lindquist E."/>
            <person name="Daum C."/>
            <person name="Ramamoorthy G.K."/>
            <person name="Gryganskyi A."/>
            <person name="Culley D."/>
            <person name="Magnuson J.K."/>
            <person name="James T.Y."/>
            <person name="O'Malley M.A."/>
            <person name="Stajich J.E."/>
            <person name="Spatafora J.W."/>
            <person name="Visel A."/>
            <person name="Grigoriev I.V."/>
        </authorList>
    </citation>
    <scope>NUCLEOTIDE SEQUENCE [LARGE SCALE GENOMIC DNA]</scope>
    <source>
        <strain evidence="2 3">NRRL 3116</strain>
    </source>
</reference>